<dbReference type="KEGG" id="cui:AFK65_09610"/>
<organism evidence="2 3">
    <name type="scientific">Cronobacter universalis NCTC 9529</name>
    <dbReference type="NCBI Taxonomy" id="1074000"/>
    <lineage>
        <taxon>Bacteria</taxon>
        <taxon>Pseudomonadati</taxon>
        <taxon>Pseudomonadota</taxon>
        <taxon>Gammaproteobacteria</taxon>
        <taxon>Enterobacterales</taxon>
        <taxon>Enterobacteriaceae</taxon>
        <taxon>Cronobacter</taxon>
    </lineage>
</organism>
<reference evidence="3" key="2">
    <citation type="submission" date="2015-09" db="EMBL/GenBank/DDBJ databases">
        <title>Cronobacter genome sequencing and assembly.</title>
        <authorList>
            <person name="Descombes P."/>
            <person name="Baert L."/>
            <person name="Ngom-Bru C."/>
            <person name="Barretto C."/>
        </authorList>
    </citation>
    <scope>NUCLEOTIDE SEQUENCE [LARGE SCALE GENOMIC DNA]</scope>
    <source>
        <strain evidence="3">NCTC 9529</strain>
    </source>
</reference>
<dbReference type="GO" id="GO:0006355">
    <property type="term" value="P:regulation of DNA-templated transcription"/>
    <property type="evidence" value="ECO:0007669"/>
    <property type="project" value="InterPro"/>
</dbReference>
<dbReference type="InterPro" id="IPR010985">
    <property type="entry name" value="Ribbon_hlx_hlx"/>
</dbReference>
<reference evidence="2 3" key="3">
    <citation type="journal article" date="2016" name="Genome Announc.">
        <title>Fully Closed Genome Sequences of Five Type Strains of the Genus Cronobacter and One Cronobacter sakazakii Strain.</title>
        <authorList>
            <person name="Moine D."/>
            <person name="Kassam M."/>
            <person name="Baert L."/>
            <person name="Tang Y."/>
            <person name="Barretto C."/>
            <person name="Ngom Bru C."/>
            <person name="Klijn A."/>
            <person name="Descombes P."/>
        </authorList>
    </citation>
    <scope>NUCLEOTIDE SEQUENCE [LARGE SCALE GENOMIC DNA]</scope>
    <source>
        <strain evidence="2 3">NCTC 9529</strain>
    </source>
</reference>
<name>A0AAC8VTX8_9ENTR</name>
<dbReference type="EMBL" id="CP012257">
    <property type="protein sequence ID" value="ALB56912.1"/>
    <property type="molecule type" value="Genomic_DNA"/>
</dbReference>
<dbReference type="Proteomes" id="UP000061974">
    <property type="component" value="Chromosome"/>
</dbReference>
<dbReference type="Pfam" id="PF03869">
    <property type="entry name" value="Arc"/>
    <property type="match status" value="1"/>
</dbReference>
<feature type="domain" description="Arc-like DNA binding" evidence="1">
    <location>
        <begin position="7"/>
        <end position="47"/>
    </location>
</feature>
<proteinExistence type="predicted"/>
<accession>A0AAC8VTX8</accession>
<dbReference type="AlphaFoldDB" id="A0AAC8VTX8"/>
<dbReference type="InterPro" id="IPR013321">
    <property type="entry name" value="Arc_rbn_hlx_hlx"/>
</dbReference>
<dbReference type="Gene3D" id="1.10.1220.10">
    <property type="entry name" value="Met repressor-like"/>
    <property type="match status" value="1"/>
</dbReference>
<dbReference type="InterPro" id="IPR005569">
    <property type="entry name" value="Arc_DNA-bd_dom"/>
</dbReference>
<evidence type="ECO:0000313" key="3">
    <source>
        <dbReference type="Proteomes" id="UP000061974"/>
    </source>
</evidence>
<sequence length="97" mass="11070">MAERKYKHPQVNLRLPEDLKNRIAELAESNGRSANAEMVAAIEAWVKKSPKQEPVKVDVEALTRKVEKLESVVMQVIQEVKYPSPSSLIEDKEKKQD</sequence>
<evidence type="ECO:0000313" key="2">
    <source>
        <dbReference type="EMBL" id="ALB56912.1"/>
    </source>
</evidence>
<evidence type="ECO:0000259" key="1">
    <source>
        <dbReference type="Pfam" id="PF03869"/>
    </source>
</evidence>
<dbReference type="SUPFAM" id="SSF47598">
    <property type="entry name" value="Ribbon-helix-helix"/>
    <property type="match status" value="1"/>
</dbReference>
<protein>
    <recommendedName>
        <fullName evidence="1">Arc-like DNA binding domain-containing protein</fullName>
    </recommendedName>
</protein>
<reference evidence="3" key="1">
    <citation type="submission" date="2015-07" db="EMBL/GenBank/DDBJ databases">
        <authorList>
            <person name="Moine D."/>
            <person name="Kassam M."/>
        </authorList>
    </citation>
    <scope>NUCLEOTIDE SEQUENCE [LARGE SCALE GENOMIC DNA]</scope>
    <source>
        <strain evidence="3">NCTC 9529</strain>
    </source>
</reference>
<gene>
    <name evidence="2" type="ORF">AFK65_09610</name>
</gene>
<dbReference type="GO" id="GO:0043565">
    <property type="term" value="F:sequence-specific DNA binding"/>
    <property type="evidence" value="ECO:0007669"/>
    <property type="project" value="UniProtKB-ARBA"/>
</dbReference>